<keyword evidence="2" id="KW-0732">Signal</keyword>
<comment type="caution">
    <text evidence="4">The sequence shown here is derived from an EMBL/GenBank/DDBJ whole genome shotgun (WGS) entry which is preliminary data.</text>
</comment>
<feature type="domain" description="SLH" evidence="3">
    <location>
        <begin position="391"/>
        <end position="450"/>
    </location>
</feature>
<dbReference type="InterPro" id="IPR002931">
    <property type="entry name" value="Transglutaminase-like"/>
</dbReference>
<evidence type="ECO:0000313" key="4">
    <source>
        <dbReference type="EMBL" id="MBU5490901.1"/>
    </source>
</evidence>
<dbReference type="Proteomes" id="UP000783588">
    <property type="component" value="Unassembled WGS sequence"/>
</dbReference>
<dbReference type="InterPro" id="IPR051465">
    <property type="entry name" value="Cell_Envelope_Struct_Comp"/>
</dbReference>
<feature type="domain" description="SLH" evidence="3">
    <location>
        <begin position="515"/>
        <end position="577"/>
    </location>
</feature>
<name>A0ABS6EUT1_9FIRM</name>
<dbReference type="PROSITE" id="PS51272">
    <property type="entry name" value="SLH"/>
    <property type="match status" value="3"/>
</dbReference>
<evidence type="ECO:0000313" key="5">
    <source>
        <dbReference type="Proteomes" id="UP000783588"/>
    </source>
</evidence>
<evidence type="ECO:0000256" key="1">
    <source>
        <dbReference type="ARBA" id="ARBA00022737"/>
    </source>
</evidence>
<feature type="domain" description="SLH" evidence="3">
    <location>
        <begin position="451"/>
        <end position="514"/>
    </location>
</feature>
<keyword evidence="1" id="KW-0677">Repeat</keyword>
<dbReference type="Pfam" id="PF01841">
    <property type="entry name" value="Transglut_core"/>
    <property type="match status" value="1"/>
</dbReference>
<protein>
    <submittedName>
        <fullName evidence="4">S-layer homology domain-containing protein</fullName>
    </submittedName>
</protein>
<dbReference type="RefSeq" id="WP_216470609.1">
    <property type="nucleotide sequence ID" value="NZ_JAHLQI010000005.1"/>
</dbReference>
<dbReference type="EMBL" id="JAHLQI010000005">
    <property type="protein sequence ID" value="MBU5490901.1"/>
    <property type="molecule type" value="Genomic_DNA"/>
</dbReference>
<keyword evidence="5" id="KW-1185">Reference proteome</keyword>
<gene>
    <name evidence="4" type="ORF">KQI75_09785</name>
</gene>
<dbReference type="PANTHER" id="PTHR43308:SF5">
    <property type="entry name" value="S-LAYER PROTEIN _ PEPTIDOGLYCAN ENDO-BETA-N-ACETYLGLUCOSAMINIDASE"/>
    <property type="match status" value="1"/>
</dbReference>
<proteinExistence type="predicted"/>
<accession>A0ABS6EUT1</accession>
<evidence type="ECO:0000256" key="2">
    <source>
        <dbReference type="SAM" id="SignalP"/>
    </source>
</evidence>
<sequence length="577" mass="65531">MKKRLIAALLAVSMLVPSGSALAVRLPEQRTERIYSTSTYINPLYRNEMTAAQLKTTREEDASEGSTQYVTSETELCDQLREDLVQRKSTITLHYQSNTYDKQDAENFFKKAVAHTGKPTEGDYLKWQYAGWEATQSGNVEGNTYYMTIKYTMTWYTTEKQEAVLDAKVKKILQSLKLDGKSDYEKISAIYSYVCSHVTYDSEHDADDSYKLKYTAYAAAINGTCVCQGYSVLLYRLLLEENIDCRFISGTGNGENHSWNIVKLGGKYYNLDATWDAGNEKPIYFLKCNENFTGHVRDSEYKTNAFYRNYPMGDEDYAETQKTHTHTYERPEFEWSSDLLSCIARFFCTLGDDIQQEACTVTVNENGTRTASCTFGGKTYIDQIISDTRRVEDIFTDVPATSWYRDFVQYVYDHALMSGVSETQFQPDGTLTRAQVAQILYNQAENPEVEESDRFTDVKKNAWYYRAVTWAAEQSIVSGYTDGTFRPNRAITRQEFAVMLYSCAGKPEVSGSVREAFADGGTVAAWANDAVLWAYQNGILSGERSGEDKVVRPADNATRAQAAVMMMRYVEWLESEA</sequence>
<feature type="signal peptide" evidence="2">
    <location>
        <begin position="1"/>
        <end position="23"/>
    </location>
</feature>
<feature type="chain" id="PRO_5046667466" evidence="2">
    <location>
        <begin position="24"/>
        <end position="577"/>
    </location>
</feature>
<evidence type="ECO:0000259" key="3">
    <source>
        <dbReference type="PROSITE" id="PS51272"/>
    </source>
</evidence>
<dbReference type="SMART" id="SM00460">
    <property type="entry name" value="TGc"/>
    <property type="match status" value="1"/>
</dbReference>
<reference evidence="4 5" key="1">
    <citation type="submission" date="2021-06" db="EMBL/GenBank/DDBJ databases">
        <authorList>
            <person name="Sun Q."/>
            <person name="Li D."/>
        </authorList>
    </citation>
    <scope>NUCLEOTIDE SEQUENCE [LARGE SCALE GENOMIC DNA]</scope>
    <source>
        <strain evidence="4 5">MSJd-7</strain>
    </source>
</reference>
<dbReference type="PANTHER" id="PTHR43308">
    <property type="entry name" value="OUTER MEMBRANE PROTEIN ALPHA-RELATED"/>
    <property type="match status" value="1"/>
</dbReference>
<dbReference type="Pfam" id="PF00395">
    <property type="entry name" value="SLH"/>
    <property type="match status" value="3"/>
</dbReference>
<dbReference type="InterPro" id="IPR001119">
    <property type="entry name" value="SLH_dom"/>
</dbReference>
<organism evidence="4 5">
    <name type="scientific">Butyricicoccus intestinisimiae</name>
    <dbReference type="NCBI Taxonomy" id="2841509"/>
    <lineage>
        <taxon>Bacteria</taxon>
        <taxon>Bacillati</taxon>
        <taxon>Bacillota</taxon>
        <taxon>Clostridia</taxon>
        <taxon>Eubacteriales</taxon>
        <taxon>Butyricicoccaceae</taxon>
        <taxon>Butyricicoccus</taxon>
    </lineage>
</organism>